<reference evidence="1" key="1">
    <citation type="submission" date="2018-05" db="EMBL/GenBank/DDBJ databases">
        <authorList>
            <person name="Lanie J.A."/>
            <person name="Ng W.-L."/>
            <person name="Kazmierczak K.M."/>
            <person name="Andrzejewski T.M."/>
            <person name="Davidsen T.M."/>
            <person name="Wayne K.J."/>
            <person name="Tettelin H."/>
            <person name="Glass J.I."/>
            <person name="Rusch D."/>
            <person name="Podicherti R."/>
            <person name="Tsui H.-C.T."/>
            <person name="Winkler M.E."/>
        </authorList>
    </citation>
    <scope>NUCLEOTIDE SEQUENCE</scope>
</reference>
<proteinExistence type="predicted"/>
<evidence type="ECO:0000313" key="1">
    <source>
        <dbReference type="EMBL" id="SVB18522.1"/>
    </source>
</evidence>
<dbReference type="AlphaFoldDB" id="A0A382BYB7"/>
<accession>A0A382BYB7</accession>
<gene>
    <name evidence="1" type="ORF">METZ01_LOCUS171376</name>
</gene>
<name>A0A382BYB7_9ZZZZ</name>
<dbReference type="EMBL" id="UINC01031839">
    <property type="protein sequence ID" value="SVB18522.1"/>
    <property type="molecule type" value="Genomic_DNA"/>
</dbReference>
<organism evidence="1">
    <name type="scientific">marine metagenome</name>
    <dbReference type="NCBI Taxonomy" id="408172"/>
    <lineage>
        <taxon>unclassified sequences</taxon>
        <taxon>metagenomes</taxon>
        <taxon>ecological metagenomes</taxon>
    </lineage>
</organism>
<protein>
    <submittedName>
        <fullName evidence="1">Uncharacterized protein</fullName>
    </submittedName>
</protein>
<sequence>MPQQAVPKGIGQSECFLPQLTALSKVVVKTFDFISSCFINIVI</sequence>